<dbReference type="RefSeq" id="WP_179965962.1">
    <property type="nucleotide sequence ID" value="NZ_JAHAVR010000008.1"/>
</dbReference>
<dbReference type="AlphaFoldDB" id="A0A0X3BLA1"/>
<dbReference type="GeneID" id="56098539"/>
<evidence type="ECO:0000313" key="1">
    <source>
        <dbReference type="EMBL" id="CVK32761.1"/>
    </source>
</evidence>
<organism evidence="1 2">
    <name type="scientific">Methanoculleus bourgensis</name>
    <dbReference type="NCBI Taxonomy" id="83986"/>
    <lineage>
        <taxon>Archaea</taxon>
        <taxon>Methanobacteriati</taxon>
        <taxon>Methanobacteriota</taxon>
        <taxon>Stenosarchaea group</taxon>
        <taxon>Methanomicrobia</taxon>
        <taxon>Methanomicrobiales</taxon>
        <taxon>Methanomicrobiaceae</taxon>
        <taxon>Methanoculleus</taxon>
    </lineage>
</organism>
<proteinExistence type="predicted"/>
<dbReference type="Proteomes" id="UP000069850">
    <property type="component" value="Chromosome 1"/>
</dbReference>
<accession>A0A0X3BLA1</accession>
<gene>
    <name evidence="1" type="ORF">MMAB1_1548</name>
</gene>
<dbReference type="EMBL" id="LT158599">
    <property type="protein sequence ID" value="CVK32761.1"/>
    <property type="molecule type" value="Genomic_DNA"/>
</dbReference>
<name>A0A0X3BLA1_9EURY</name>
<protein>
    <submittedName>
        <fullName evidence="1">Uncharacterized protein</fullName>
    </submittedName>
</protein>
<evidence type="ECO:0000313" key="2">
    <source>
        <dbReference type="Proteomes" id="UP000069850"/>
    </source>
</evidence>
<dbReference type="KEGG" id="mema:MMAB1_1548"/>
<reference evidence="1 2" key="1">
    <citation type="submission" date="2016-01" db="EMBL/GenBank/DDBJ databases">
        <authorList>
            <person name="Manzoor S."/>
        </authorList>
    </citation>
    <scope>NUCLEOTIDE SEQUENCE [LARGE SCALE GENOMIC DNA]</scope>
    <source>
        <strain evidence="1">Methanoculleus sp MAB1</strain>
    </source>
</reference>
<dbReference type="OrthoDB" id="104571at2157"/>
<sequence>MEEITQEVLDHIPDPVANPARETQIVNGKVRLITPHNEETECKNQRK</sequence>